<proteinExistence type="predicted"/>
<dbReference type="AlphaFoldDB" id="A0A650CQY9"/>
<evidence type="ECO:0000313" key="2">
    <source>
        <dbReference type="Proteomes" id="UP000423396"/>
    </source>
</evidence>
<evidence type="ECO:0000313" key="1">
    <source>
        <dbReference type="EMBL" id="QGR20208.1"/>
    </source>
</evidence>
<keyword evidence="2" id="KW-1185">Reference proteome</keyword>
<dbReference type="KEGG" id="sazo:D1868_09570"/>
<organism evidence="1 2">
    <name type="scientific">Stygiolobus azoricus</name>
    <dbReference type="NCBI Taxonomy" id="41675"/>
    <lineage>
        <taxon>Archaea</taxon>
        <taxon>Thermoproteota</taxon>
        <taxon>Thermoprotei</taxon>
        <taxon>Sulfolobales</taxon>
        <taxon>Sulfolobaceae</taxon>
        <taxon>Stygiolobus</taxon>
    </lineage>
</organism>
<dbReference type="EMBL" id="CP045483">
    <property type="protein sequence ID" value="QGR20208.1"/>
    <property type="molecule type" value="Genomic_DNA"/>
</dbReference>
<dbReference type="OrthoDB" id="42258at2157"/>
<reference evidence="1 2" key="1">
    <citation type="submission" date="2019-10" db="EMBL/GenBank/DDBJ databases">
        <title>Genome Sequences from Six Type Strain Members of the Archaeal Family Sulfolobaceae: Acidianus ambivalens, Acidianus infernus, Metallosphaera prunae, Stygiolobus azoricus, Sulfolobus metallicus, and Sulfurisphaera ohwakuensis.</title>
        <authorList>
            <person name="Counts J.A."/>
            <person name="Kelly R.M."/>
        </authorList>
    </citation>
    <scope>NUCLEOTIDE SEQUENCE [LARGE SCALE GENOMIC DNA]</scope>
    <source>
        <strain evidence="1 2">FC6</strain>
    </source>
</reference>
<protein>
    <submittedName>
        <fullName evidence="1">Uncharacterized protein</fullName>
    </submittedName>
</protein>
<dbReference type="GeneID" id="42799318"/>
<accession>A0A650CQY9</accession>
<dbReference type="Proteomes" id="UP000423396">
    <property type="component" value="Chromosome"/>
</dbReference>
<name>A0A650CQY9_9CREN</name>
<dbReference type="RefSeq" id="WP_156007657.1">
    <property type="nucleotide sequence ID" value="NZ_CP045483.1"/>
</dbReference>
<gene>
    <name evidence="1" type="ORF">D1868_09570</name>
</gene>
<sequence length="109" mass="12721">MPPSPLSIIDKVELCTTSLCIEKVVDEYLTSLMRKIKESEKAIDSFRLFDEGEESVNEREFFNYYKFTEALIEKVIENDIDLNFIINDLVEKLGKTHPVVLFLKQLTEE</sequence>